<dbReference type="Proteomes" id="UP000054454">
    <property type="component" value="Unassembled WGS sequence"/>
</dbReference>
<dbReference type="RefSeq" id="XP_018226679.1">
    <property type="nucleotide sequence ID" value="XM_018369496.1"/>
</dbReference>
<dbReference type="GO" id="GO:0098771">
    <property type="term" value="P:inorganic ion homeostasis"/>
    <property type="evidence" value="ECO:0007669"/>
    <property type="project" value="UniProtKB-ARBA"/>
</dbReference>
<feature type="region of interest" description="Disordered" evidence="5">
    <location>
        <begin position="1"/>
        <end position="23"/>
    </location>
</feature>
<dbReference type="GeneID" id="28935698"/>
<evidence type="ECO:0000259" key="7">
    <source>
        <dbReference type="Pfam" id="PF01545"/>
    </source>
</evidence>
<evidence type="ECO:0000256" key="6">
    <source>
        <dbReference type="SAM" id="Phobius"/>
    </source>
</evidence>
<proteinExistence type="predicted"/>
<dbReference type="OrthoDB" id="5382797at2759"/>
<feature type="compositionally biased region" description="Polar residues" evidence="5">
    <location>
        <begin position="1"/>
        <end position="18"/>
    </location>
</feature>
<reference evidence="9" key="1">
    <citation type="journal article" date="2016" name="Nat. Commun.">
        <title>Genome analysis of three Pneumocystis species reveals adaptation mechanisms to life exclusively in mammalian hosts.</title>
        <authorList>
            <person name="Ma L."/>
            <person name="Chen Z."/>
            <person name="Huang D.W."/>
            <person name="Kutty G."/>
            <person name="Ishihara M."/>
            <person name="Wang H."/>
            <person name="Abouelleil A."/>
            <person name="Bishop L."/>
            <person name="Davey E."/>
            <person name="Deng R."/>
            <person name="Deng X."/>
            <person name="Fan L."/>
            <person name="Fantoni G."/>
            <person name="Fitzgerald M."/>
            <person name="Gogineni E."/>
            <person name="Goldberg J.M."/>
            <person name="Handley G."/>
            <person name="Hu X."/>
            <person name="Huber C."/>
            <person name="Jiao X."/>
            <person name="Jones K."/>
            <person name="Levin J.Z."/>
            <person name="Liu Y."/>
            <person name="Macdonald P."/>
            <person name="Melnikov A."/>
            <person name="Raley C."/>
            <person name="Sassi M."/>
            <person name="Sherman B.T."/>
            <person name="Song X."/>
            <person name="Sykes S."/>
            <person name="Tran B."/>
            <person name="Walsh L."/>
            <person name="Xia Y."/>
            <person name="Yang J."/>
            <person name="Young S."/>
            <person name="Zeng Q."/>
            <person name="Zheng X."/>
            <person name="Stephens R."/>
            <person name="Nusbaum C."/>
            <person name="Birren B.W."/>
            <person name="Azadi P."/>
            <person name="Lempicki R.A."/>
            <person name="Cuomo C.A."/>
            <person name="Kovacs J.A."/>
        </authorList>
    </citation>
    <scope>NUCLEOTIDE SEQUENCE [LARGE SCALE GENOMIC DNA]</scope>
    <source>
        <strain evidence="9">B80</strain>
    </source>
</reference>
<feature type="transmembrane region" description="Helical" evidence="6">
    <location>
        <begin position="103"/>
        <end position="120"/>
    </location>
</feature>
<dbReference type="EMBL" id="LFVZ01000004">
    <property type="protein sequence ID" value="KTW29692.1"/>
    <property type="molecule type" value="Genomic_DNA"/>
</dbReference>
<keyword evidence="3 6" id="KW-1133">Transmembrane helix</keyword>
<dbReference type="Pfam" id="PF01545">
    <property type="entry name" value="Cation_efflux"/>
    <property type="match status" value="1"/>
</dbReference>
<feature type="transmembrane region" description="Helical" evidence="6">
    <location>
        <begin position="218"/>
        <end position="239"/>
    </location>
</feature>
<evidence type="ECO:0000313" key="8">
    <source>
        <dbReference type="EMBL" id="KTW29692.1"/>
    </source>
</evidence>
<dbReference type="InterPro" id="IPR027469">
    <property type="entry name" value="Cation_efflux_TMD_sf"/>
</dbReference>
<dbReference type="InterPro" id="IPR058533">
    <property type="entry name" value="Cation_efflux_TM"/>
</dbReference>
<feature type="transmembrane region" description="Helical" evidence="6">
    <location>
        <begin position="126"/>
        <end position="150"/>
    </location>
</feature>
<feature type="transmembrane region" description="Helical" evidence="6">
    <location>
        <begin position="259"/>
        <end position="279"/>
    </location>
</feature>
<dbReference type="VEuPathDB" id="FungiDB:T552_00900"/>
<keyword evidence="4 6" id="KW-0472">Membrane</keyword>
<keyword evidence="2 6" id="KW-0812">Transmembrane</keyword>
<protein>
    <recommendedName>
        <fullName evidence="7">Cation efflux protein transmembrane domain-containing protein</fullName>
    </recommendedName>
</protein>
<evidence type="ECO:0000313" key="9">
    <source>
        <dbReference type="Proteomes" id="UP000054454"/>
    </source>
</evidence>
<evidence type="ECO:0000256" key="3">
    <source>
        <dbReference type="ARBA" id="ARBA00022989"/>
    </source>
</evidence>
<dbReference type="GO" id="GO:0016020">
    <property type="term" value="C:membrane"/>
    <property type="evidence" value="ECO:0007669"/>
    <property type="project" value="UniProtKB-SubCell"/>
</dbReference>
<keyword evidence="9" id="KW-1185">Reference proteome</keyword>
<dbReference type="GO" id="GO:0008324">
    <property type="term" value="F:monoatomic cation transmembrane transporter activity"/>
    <property type="evidence" value="ECO:0007669"/>
    <property type="project" value="InterPro"/>
</dbReference>
<feature type="domain" description="Cation efflux protein transmembrane" evidence="7">
    <location>
        <begin position="128"/>
        <end position="316"/>
    </location>
</feature>
<evidence type="ECO:0000256" key="4">
    <source>
        <dbReference type="ARBA" id="ARBA00023136"/>
    </source>
</evidence>
<gene>
    <name evidence="8" type="ORF">T552_00900</name>
</gene>
<sequence length="407" mass="47995">MNINQHSFHCNKSQISKDQSQRNKDPIEILESCVNNYDTIKKNPSNIDNKQTSDLLNNKLKKSDEYGFMYSFPDKTTNFQYTLLFISKIRSILKNTSKKQKNCLILCFCHFIIAFLIWNFKYAPFSLTTLGSIIIYDAINMLFIFFLNIYEKYEAWHENTIKHPFGLKRLEVLGKFSMAIFSLYMSINSFKNIMEHSIIDLFSERNILKRSEFSQMTWTFSFMVIVISIIITTISAIYFNNRFYLTKGIFSLSTVFPALLDLFYLKSIIPLFIFLFMILVSPSTINTFDKYMSLLFEIPMCILRYIVIKKSVGILILSFPEENLQTCIKELEKETLIHSVKLAYILQPYFSFYIASFNISTKCDESMNFKIQEFINNILYRNFKELINNYEDENILEINVSIERISI</sequence>
<dbReference type="AlphaFoldDB" id="A0A0W4ZMV2"/>
<organism evidence="8 9">
    <name type="scientific">Pneumocystis carinii (strain B80)</name>
    <name type="common">Rat pneumocystis pneumonia agent</name>
    <name type="synonym">Pneumocystis carinii f. sp. carinii</name>
    <dbReference type="NCBI Taxonomy" id="1408658"/>
    <lineage>
        <taxon>Eukaryota</taxon>
        <taxon>Fungi</taxon>
        <taxon>Dikarya</taxon>
        <taxon>Ascomycota</taxon>
        <taxon>Taphrinomycotina</taxon>
        <taxon>Pneumocystomycetes</taxon>
        <taxon>Pneumocystaceae</taxon>
        <taxon>Pneumocystis</taxon>
    </lineage>
</organism>
<comment type="subcellular location">
    <subcellularLocation>
        <location evidence="1">Membrane</location>
        <topology evidence="1">Multi-pass membrane protein</topology>
    </subcellularLocation>
</comment>
<dbReference type="SUPFAM" id="SSF161111">
    <property type="entry name" value="Cation efflux protein transmembrane domain-like"/>
    <property type="match status" value="1"/>
</dbReference>
<comment type="caution">
    <text evidence="8">The sequence shown here is derived from an EMBL/GenBank/DDBJ whole genome shotgun (WGS) entry which is preliminary data.</text>
</comment>
<evidence type="ECO:0000256" key="2">
    <source>
        <dbReference type="ARBA" id="ARBA00022692"/>
    </source>
</evidence>
<accession>A0A0W4ZMV2</accession>
<dbReference type="GO" id="GO:0030003">
    <property type="term" value="P:intracellular monoatomic cation homeostasis"/>
    <property type="evidence" value="ECO:0007669"/>
    <property type="project" value="UniProtKB-ARBA"/>
</dbReference>
<evidence type="ECO:0000256" key="5">
    <source>
        <dbReference type="SAM" id="MobiDB-lite"/>
    </source>
</evidence>
<evidence type="ECO:0000256" key="1">
    <source>
        <dbReference type="ARBA" id="ARBA00004141"/>
    </source>
</evidence>
<name>A0A0W4ZMV2_PNEC8</name>